<name>K9MP38_EIMTE</name>
<keyword evidence="1" id="KW-0378">Hydrolase</keyword>
<protein>
    <submittedName>
        <fullName evidence="1">Putative cathepsin C 2</fullName>
        <ecNumber evidence="1">3.4.14.1</ecNumber>
    </submittedName>
</protein>
<organism evidence="1">
    <name type="scientific">Eimeria tenella</name>
    <name type="common">Coccidian parasite</name>
    <dbReference type="NCBI Taxonomy" id="5802"/>
    <lineage>
        <taxon>Eukaryota</taxon>
        <taxon>Sar</taxon>
        <taxon>Alveolata</taxon>
        <taxon>Apicomplexa</taxon>
        <taxon>Conoidasida</taxon>
        <taxon>Coccidia</taxon>
        <taxon>Eucoccidiorida</taxon>
        <taxon>Eimeriorina</taxon>
        <taxon>Eimeriidae</taxon>
        <taxon>Eimeria</taxon>
    </lineage>
</organism>
<accession>K9MP38</accession>
<sequence length="90" mass="9613">ALKFGSEEGFRSQECLEDYNKTLTQTRGAPQLPLLLQQCHDLGGQLGAAVYGCGGPPPHLGLPKSCEKKIKVSKWYYVGGPFGASSAAQM</sequence>
<dbReference type="VEuPathDB" id="ToxoDB:ETH_0005000"/>
<proteinExistence type="evidence at transcript level"/>
<dbReference type="EC" id="3.4.14.1" evidence="1"/>
<feature type="non-terminal residue" evidence="1">
    <location>
        <position position="1"/>
    </location>
</feature>
<reference evidence="1" key="1">
    <citation type="journal article" date="2012" name="BMC Genomics">
        <title>Stage-specific expression of protease genes in the apicomplexan parasite, Eimeria tenella.</title>
        <authorList>
            <person name="Katrib M."/>
            <person name="Ikin R.J."/>
            <person name="Brossier F."/>
            <person name="Robinson M."/>
            <person name="Slapetova I."/>
            <person name="Sharman P.A."/>
            <person name="Walker R.A."/>
            <person name="Belli S.I."/>
            <person name="Tomley F.M."/>
            <person name="Smith N.C."/>
        </authorList>
    </citation>
    <scope>NUCLEOTIDE SEQUENCE</scope>
    <source>
        <strain evidence="1">Houghton</strain>
    </source>
</reference>
<feature type="non-terminal residue" evidence="1">
    <location>
        <position position="90"/>
    </location>
</feature>
<dbReference type="VEuPathDB" id="ToxoDB:ETH2_1417100"/>
<dbReference type="AlphaFoldDB" id="K9MP38"/>
<dbReference type="GO" id="GO:0008239">
    <property type="term" value="F:dipeptidyl-peptidase activity"/>
    <property type="evidence" value="ECO:0007669"/>
    <property type="project" value="UniProtKB-EC"/>
</dbReference>
<evidence type="ECO:0000313" key="1">
    <source>
        <dbReference type="EMBL" id="AFV92864.1"/>
    </source>
</evidence>
<dbReference type="EMBL" id="JX503500">
    <property type="protein sequence ID" value="AFV92864.1"/>
    <property type="molecule type" value="mRNA"/>
</dbReference>